<dbReference type="GO" id="GO:0061799">
    <property type="term" value="F:cyclic pyranopterin monophosphate synthase activity"/>
    <property type="evidence" value="ECO:0007669"/>
    <property type="project" value="UniProtKB-EC"/>
</dbReference>
<name>A0ABW1XIS2_9ALTE</name>
<sequence length="160" mass="17229">MSTFTHLDQHGQANMVDISDKPASIREASARGFVKMQPATLHMIEQQQLAKGDVLTTARIAGIQAAKRCGELIPLCHPLMLSKVAVNFELDPANHKVWITASCKLTGSTGVEMEALTAVSVAALTLFDMCKAVDKHMQIGGIEVMSKSGGNHGEWTRDAD</sequence>
<dbReference type="Proteomes" id="UP001596364">
    <property type="component" value="Unassembled WGS sequence"/>
</dbReference>
<dbReference type="PANTHER" id="PTHR22960">
    <property type="entry name" value="MOLYBDOPTERIN COFACTOR SYNTHESIS PROTEIN A"/>
    <property type="match status" value="1"/>
</dbReference>
<comment type="function">
    <text evidence="6 7">Catalyzes the conversion of (8S)-3',8-cyclo-7,8-dihydroguanosine 5'-triphosphate to cyclic pyranopterin monophosphate (cPMP).</text>
</comment>
<organism evidence="9 10">
    <name type="scientific">Pseudobowmanella zhangzhouensis</name>
    <dbReference type="NCBI Taxonomy" id="1537679"/>
    <lineage>
        <taxon>Bacteria</taxon>
        <taxon>Pseudomonadati</taxon>
        <taxon>Pseudomonadota</taxon>
        <taxon>Gammaproteobacteria</taxon>
        <taxon>Alteromonadales</taxon>
        <taxon>Alteromonadaceae</taxon>
    </lineage>
</organism>
<dbReference type="InterPro" id="IPR047594">
    <property type="entry name" value="MoaC_bact/euk"/>
</dbReference>
<dbReference type="NCBIfam" id="TIGR00581">
    <property type="entry name" value="moaC"/>
    <property type="match status" value="1"/>
</dbReference>
<reference evidence="10" key="1">
    <citation type="journal article" date="2019" name="Int. J. Syst. Evol. Microbiol.">
        <title>The Global Catalogue of Microorganisms (GCM) 10K type strain sequencing project: providing services to taxonomists for standard genome sequencing and annotation.</title>
        <authorList>
            <consortium name="The Broad Institute Genomics Platform"/>
            <consortium name="The Broad Institute Genome Sequencing Center for Infectious Disease"/>
            <person name="Wu L."/>
            <person name="Ma J."/>
        </authorList>
    </citation>
    <scope>NUCLEOTIDE SEQUENCE [LARGE SCALE GENOMIC DNA]</scope>
    <source>
        <strain evidence="10">CGMCC 1.16031</strain>
    </source>
</reference>
<evidence type="ECO:0000256" key="7">
    <source>
        <dbReference type="HAMAP-Rule" id="MF_01224"/>
    </source>
</evidence>
<dbReference type="EC" id="4.6.1.17" evidence="3 7"/>
<keyword evidence="10" id="KW-1185">Reference proteome</keyword>
<evidence type="ECO:0000256" key="2">
    <source>
        <dbReference type="ARBA" id="ARBA00005046"/>
    </source>
</evidence>
<comment type="catalytic activity">
    <reaction evidence="1 7">
        <text>(8S)-3',8-cyclo-7,8-dihydroguanosine 5'-triphosphate = cyclic pyranopterin phosphate + diphosphate</text>
        <dbReference type="Rhea" id="RHEA:49580"/>
        <dbReference type="ChEBI" id="CHEBI:33019"/>
        <dbReference type="ChEBI" id="CHEBI:59648"/>
        <dbReference type="ChEBI" id="CHEBI:131766"/>
        <dbReference type="EC" id="4.6.1.17"/>
    </reaction>
</comment>
<comment type="subunit">
    <text evidence="7">Homohexamer; trimer of dimers.</text>
</comment>
<feature type="binding site" evidence="7">
    <location>
        <begin position="113"/>
        <end position="114"/>
    </location>
    <ligand>
        <name>substrate</name>
    </ligand>
</feature>
<protein>
    <recommendedName>
        <fullName evidence="3 7">Cyclic pyranopterin monophosphate synthase</fullName>
        <ecNumber evidence="3 7">4.6.1.17</ecNumber>
    </recommendedName>
    <alternativeName>
        <fullName evidence="7">Molybdenum cofactor biosynthesis protein C</fullName>
    </alternativeName>
</protein>
<dbReference type="NCBIfam" id="NF006870">
    <property type="entry name" value="PRK09364.1"/>
    <property type="match status" value="1"/>
</dbReference>
<evidence type="ECO:0000256" key="3">
    <source>
        <dbReference type="ARBA" id="ARBA00012575"/>
    </source>
</evidence>
<feature type="active site" evidence="7">
    <location>
        <position position="128"/>
    </location>
</feature>
<evidence type="ECO:0000256" key="6">
    <source>
        <dbReference type="ARBA" id="ARBA00055087"/>
    </source>
</evidence>
<evidence type="ECO:0000256" key="4">
    <source>
        <dbReference type="ARBA" id="ARBA00023150"/>
    </source>
</evidence>
<evidence type="ECO:0000256" key="1">
    <source>
        <dbReference type="ARBA" id="ARBA00001637"/>
    </source>
</evidence>
<dbReference type="CDD" id="cd01420">
    <property type="entry name" value="MoaC_PE"/>
    <property type="match status" value="1"/>
</dbReference>
<dbReference type="InterPro" id="IPR050105">
    <property type="entry name" value="MoCo_biosynth_MoaA/MoaC"/>
</dbReference>
<dbReference type="EMBL" id="JBHSUS010000001">
    <property type="protein sequence ID" value="MFC6438665.1"/>
    <property type="molecule type" value="Genomic_DNA"/>
</dbReference>
<dbReference type="SUPFAM" id="SSF55040">
    <property type="entry name" value="Molybdenum cofactor biosynthesis protein C, MoaC"/>
    <property type="match status" value="1"/>
</dbReference>
<dbReference type="PANTHER" id="PTHR22960:SF29">
    <property type="entry name" value="CYCLIC PYRANOPTERIN MONOPHOSPHATE SYNTHASE"/>
    <property type="match status" value="1"/>
</dbReference>
<feature type="domain" description="Molybdopterin cofactor biosynthesis C (MoaC)" evidence="8">
    <location>
        <begin position="15"/>
        <end position="150"/>
    </location>
</feature>
<keyword evidence="5 7" id="KW-0456">Lyase</keyword>
<dbReference type="InterPro" id="IPR002820">
    <property type="entry name" value="Mopterin_CF_biosynth-C_dom"/>
</dbReference>
<comment type="caution">
    <text evidence="9">The sequence shown here is derived from an EMBL/GenBank/DDBJ whole genome shotgun (WGS) entry which is preliminary data.</text>
</comment>
<gene>
    <name evidence="7 9" type="primary">moaC</name>
    <name evidence="9" type="ORF">ACFP85_00625</name>
</gene>
<evidence type="ECO:0000313" key="10">
    <source>
        <dbReference type="Proteomes" id="UP001596364"/>
    </source>
</evidence>
<dbReference type="InterPro" id="IPR023045">
    <property type="entry name" value="MoaC"/>
</dbReference>
<dbReference type="Pfam" id="PF01967">
    <property type="entry name" value="MoaC"/>
    <property type="match status" value="1"/>
</dbReference>
<evidence type="ECO:0000259" key="8">
    <source>
        <dbReference type="Pfam" id="PF01967"/>
    </source>
</evidence>
<comment type="similarity">
    <text evidence="7">Belongs to the MoaC family.</text>
</comment>
<accession>A0ABW1XIS2</accession>
<dbReference type="InterPro" id="IPR036522">
    <property type="entry name" value="MoaC_sf"/>
</dbReference>
<feature type="binding site" evidence="7">
    <location>
        <begin position="75"/>
        <end position="77"/>
    </location>
    <ligand>
        <name>substrate</name>
    </ligand>
</feature>
<comment type="pathway">
    <text evidence="2 7">Cofactor biosynthesis; molybdopterin biosynthesis.</text>
</comment>
<evidence type="ECO:0000256" key="5">
    <source>
        <dbReference type="ARBA" id="ARBA00023239"/>
    </source>
</evidence>
<dbReference type="Gene3D" id="3.30.70.640">
    <property type="entry name" value="Molybdopterin cofactor biosynthesis C (MoaC) domain"/>
    <property type="match status" value="1"/>
</dbReference>
<dbReference type="HAMAP" id="MF_01224_B">
    <property type="entry name" value="MoaC_B"/>
    <property type="match status" value="1"/>
</dbReference>
<proteinExistence type="inferred from homology"/>
<evidence type="ECO:0000313" key="9">
    <source>
        <dbReference type="EMBL" id="MFC6438665.1"/>
    </source>
</evidence>
<keyword evidence="4 7" id="KW-0501">Molybdenum cofactor biosynthesis</keyword>
<dbReference type="RefSeq" id="WP_131259449.1">
    <property type="nucleotide sequence ID" value="NZ_JBHSUS010000001.1"/>
</dbReference>